<dbReference type="Proteomes" id="UP001596413">
    <property type="component" value="Unassembled WGS sequence"/>
</dbReference>
<accession>A0ABW2GJ53</accession>
<dbReference type="InterPro" id="IPR001647">
    <property type="entry name" value="HTH_TetR"/>
</dbReference>
<keyword evidence="7" id="KW-1185">Reference proteome</keyword>
<dbReference type="SUPFAM" id="SSF46689">
    <property type="entry name" value="Homeodomain-like"/>
    <property type="match status" value="1"/>
</dbReference>
<evidence type="ECO:0000313" key="6">
    <source>
        <dbReference type="EMBL" id="MFC7220159.1"/>
    </source>
</evidence>
<dbReference type="Gene3D" id="1.10.357.10">
    <property type="entry name" value="Tetracycline Repressor, domain 2"/>
    <property type="match status" value="1"/>
</dbReference>
<keyword evidence="3" id="KW-0804">Transcription</keyword>
<dbReference type="RefSeq" id="WP_386416651.1">
    <property type="nucleotide sequence ID" value="NZ_JBHSZO010000030.1"/>
</dbReference>
<name>A0ABW2GJ53_9ACTN</name>
<dbReference type="InterPro" id="IPR050109">
    <property type="entry name" value="HTH-type_TetR-like_transc_reg"/>
</dbReference>
<reference evidence="7" key="1">
    <citation type="journal article" date="2019" name="Int. J. Syst. Evol. Microbiol.">
        <title>The Global Catalogue of Microorganisms (GCM) 10K type strain sequencing project: providing services to taxonomists for standard genome sequencing and annotation.</title>
        <authorList>
            <consortium name="The Broad Institute Genomics Platform"/>
            <consortium name="The Broad Institute Genome Sequencing Center for Infectious Disease"/>
            <person name="Wu L."/>
            <person name="Ma J."/>
        </authorList>
    </citation>
    <scope>NUCLEOTIDE SEQUENCE [LARGE SCALE GENOMIC DNA]</scope>
    <source>
        <strain evidence="7">CGMCC 1.13681</strain>
    </source>
</reference>
<dbReference type="PROSITE" id="PS50977">
    <property type="entry name" value="HTH_TETR_2"/>
    <property type="match status" value="1"/>
</dbReference>
<sequence>MSARTPSRPYHHGALPQALVAHAVELLDEGGAEAVSVREVARRAGVSPSAPFRHFPDRAALLAAVAEAVAVDFAGVQLTAVESARALPFRSLGTAFAHYALTYPHRFALLRGALFGAQRTPALEEGHQAFTRYITETITAGQERGELRRTDPELVRIAAQALVYGLSQLFADGYLDAARADVLIEQVVDLFGLGVLAPDSPARTEG</sequence>
<comment type="caution">
    <text evidence="6">The sequence shown here is derived from an EMBL/GenBank/DDBJ whole genome shotgun (WGS) entry which is preliminary data.</text>
</comment>
<protein>
    <submittedName>
        <fullName evidence="6">TetR/AcrR family transcriptional regulator</fullName>
    </submittedName>
</protein>
<dbReference type="InterPro" id="IPR025996">
    <property type="entry name" value="MT1864/Rv1816-like_C"/>
</dbReference>
<dbReference type="EMBL" id="JBHSZO010000030">
    <property type="protein sequence ID" value="MFC7220159.1"/>
    <property type="molecule type" value="Genomic_DNA"/>
</dbReference>
<proteinExistence type="predicted"/>
<feature type="domain" description="HTH tetR-type" evidence="5">
    <location>
        <begin position="13"/>
        <end position="73"/>
    </location>
</feature>
<dbReference type="InterPro" id="IPR009057">
    <property type="entry name" value="Homeodomain-like_sf"/>
</dbReference>
<evidence type="ECO:0000256" key="4">
    <source>
        <dbReference type="PROSITE-ProRule" id="PRU00335"/>
    </source>
</evidence>
<evidence type="ECO:0000259" key="5">
    <source>
        <dbReference type="PROSITE" id="PS50977"/>
    </source>
</evidence>
<dbReference type="PRINTS" id="PR00455">
    <property type="entry name" value="HTHTETR"/>
</dbReference>
<gene>
    <name evidence="6" type="ORF">ACFQLX_18615</name>
</gene>
<evidence type="ECO:0000313" key="7">
    <source>
        <dbReference type="Proteomes" id="UP001596413"/>
    </source>
</evidence>
<dbReference type="Pfam" id="PF13305">
    <property type="entry name" value="TetR_C_33"/>
    <property type="match status" value="1"/>
</dbReference>
<keyword evidence="1" id="KW-0805">Transcription regulation</keyword>
<dbReference type="Pfam" id="PF00440">
    <property type="entry name" value="TetR_N"/>
    <property type="match status" value="1"/>
</dbReference>
<dbReference type="InterPro" id="IPR036271">
    <property type="entry name" value="Tet_transcr_reg_TetR-rel_C_sf"/>
</dbReference>
<evidence type="ECO:0000256" key="2">
    <source>
        <dbReference type="ARBA" id="ARBA00023125"/>
    </source>
</evidence>
<evidence type="ECO:0000256" key="1">
    <source>
        <dbReference type="ARBA" id="ARBA00023015"/>
    </source>
</evidence>
<evidence type="ECO:0000256" key="3">
    <source>
        <dbReference type="ARBA" id="ARBA00023163"/>
    </source>
</evidence>
<dbReference type="PANTHER" id="PTHR30055">
    <property type="entry name" value="HTH-TYPE TRANSCRIPTIONAL REGULATOR RUTR"/>
    <property type="match status" value="1"/>
</dbReference>
<keyword evidence="2 4" id="KW-0238">DNA-binding</keyword>
<organism evidence="6 7">
    <name type="scientific">Streptomyces polyrhachis</name>
    <dbReference type="NCBI Taxonomy" id="1282885"/>
    <lineage>
        <taxon>Bacteria</taxon>
        <taxon>Bacillati</taxon>
        <taxon>Actinomycetota</taxon>
        <taxon>Actinomycetes</taxon>
        <taxon>Kitasatosporales</taxon>
        <taxon>Streptomycetaceae</taxon>
        <taxon>Streptomyces</taxon>
    </lineage>
</organism>
<dbReference type="SUPFAM" id="SSF48498">
    <property type="entry name" value="Tetracyclin repressor-like, C-terminal domain"/>
    <property type="match status" value="1"/>
</dbReference>
<feature type="DNA-binding region" description="H-T-H motif" evidence="4">
    <location>
        <begin position="36"/>
        <end position="55"/>
    </location>
</feature>
<dbReference type="PANTHER" id="PTHR30055:SF201">
    <property type="entry name" value="TRANSCRIPTIONAL REGULATORY PROTEIN"/>
    <property type="match status" value="1"/>
</dbReference>